<dbReference type="EC" id="1.3.1.76" evidence="2"/>
<dbReference type="Pfam" id="PF14824">
    <property type="entry name" value="Sirohm_synth_M"/>
    <property type="match status" value="1"/>
</dbReference>
<dbReference type="NCBIfam" id="NF005222">
    <property type="entry name" value="PRK06718.1"/>
    <property type="match status" value="1"/>
</dbReference>
<dbReference type="InterPro" id="IPR028161">
    <property type="entry name" value="Met8-like"/>
</dbReference>
<keyword evidence="5" id="KW-0627">Porphyrin biosynthesis</keyword>
<organism evidence="8 9">
    <name type="scientific">Oceanobacillus kimchii</name>
    <dbReference type="NCBI Taxonomy" id="746691"/>
    <lineage>
        <taxon>Bacteria</taxon>
        <taxon>Bacillati</taxon>
        <taxon>Bacillota</taxon>
        <taxon>Bacilli</taxon>
        <taxon>Bacillales</taxon>
        <taxon>Bacillaceae</taxon>
        <taxon>Oceanobacillus</taxon>
    </lineage>
</organism>
<evidence type="ECO:0000313" key="9">
    <source>
        <dbReference type="Proteomes" id="UP001275436"/>
    </source>
</evidence>
<sequence>MAFTPMMIDLYDRHVVIVGGGKVALRRAKTLLKNDAVVTVISPKAVEDIVYLWTKGQLLWKEKYIESTDLKGAFLIIVATNDPIVNYNVINWAPEESLINAAADVEKGNVAFPSFFRRGDLSISVSTNGASPQFAVKMKKELECLYNEDYGDYVDFLSVCRQLIKESFLDRYQQKLLLKEILSEEFLDRERQRSFIESLNKNGKMIERVNQNDG</sequence>
<feature type="domain" description="Siroheme synthase central" evidence="7">
    <location>
        <begin position="118"/>
        <end position="143"/>
    </location>
</feature>
<reference evidence="8 9" key="1">
    <citation type="submission" date="2023-02" db="EMBL/GenBank/DDBJ databases">
        <title>Oceanobacillus kimchii IFOP_LL358 isolated form Alexandrium catenella lab strain.</title>
        <authorList>
            <person name="Gajardo G."/>
            <person name="Ueki S."/>
            <person name="Maruyama F."/>
        </authorList>
    </citation>
    <scope>NUCLEOTIDE SEQUENCE [LARGE SCALE GENOMIC DNA]</scope>
    <source>
        <strain evidence="8 9">IFOP_LL358</strain>
    </source>
</reference>
<evidence type="ECO:0000256" key="2">
    <source>
        <dbReference type="ARBA" id="ARBA00012400"/>
    </source>
</evidence>
<dbReference type="PANTHER" id="PTHR35330">
    <property type="entry name" value="SIROHEME BIOSYNTHESIS PROTEIN MET8"/>
    <property type="match status" value="1"/>
</dbReference>
<comment type="caution">
    <text evidence="8">The sequence shown here is derived from an EMBL/GenBank/DDBJ whole genome shotgun (WGS) entry which is preliminary data.</text>
</comment>
<dbReference type="InterPro" id="IPR036291">
    <property type="entry name" value="NAD(P)-bd_dom_sf"/>
</dbReference>
<comment type="catalytic activity">
    <reaction evidence="6">
        <text>precorrin-2 + NAD(+) = sirohydrochlorin + NADH + 2 H(+)</text>
        <dbReference type="Rhea" id="RHEA:15613"/>
        <dbReference type="ChEBI" id="CHEBI:15378"/>
        <dbReference type="ChEBI" id="CHEBI:57540"/>
        <dbReference type="ChEBI" id="CHEBI:57945"/>
        <dbReference type="ChEBI" id="CHEBI:58351"/>
        <dbReference type="ChEBI" id="CHEBI:58827"/>
        <dbReference type="EC" id="1.3.1.76"/>
    </reaction>
</comment>
<dbReference type="PANTHER" id="PTHR35330:SF1">
    <property type="entry name" value="SIROHEME BIOSYNTHESIS PROTEIN MET8"/>
    <property type="match status" value="1"/>
</dbReference>
<dbReference type="EMBL" id="BSKO01000001">
    <property type="protein sequence ID" value="GLO66310.1"/>
    <property type="molecule type" value="Genomic_DNA"/>
</dbReference>
<dbReference type="InterPro" id="IPR042518">
    <property type="entry name" value="SirC_C"/>
</dbReference>
<evidence type="ECO:0000313" key="8">
    <source>
        <dbReference type="EMBL" id="GLO66310.1"/>
    </source>
</evidence>
<dbReference type="Gene3D" id="3.40.50.720">
    <property type="entry name" value="NAD(P)-binding Rossmann-like Domain"/>
    <property type="match status" value="1"/>
</dbReference>
<comment type="pathway">
    <text evidence="1">Porphyrin-containing compound metabolism; siroheme biosynthesis; sirohydrochlorin from precorrin-2: step 1/1.</text>
</comment>
<keyword evidence="3" id="KW-0560">Oxidoreductase</keyword>
<dbReference type="InterPro" id="IPR006367">
    <property type="entry name" value="Sirohaem_synthase_N"/>
</dbReference>
<dbReference type="SUPFAM" id="SSF51735">
    <property type="entry name" value="NAD(P)-binding Rossmann-fold domains"/>
    <property type="match status" value="1"/>
</dbReference>
<evidence type="ECO:0000256" key="6">
    <source>
        <dbReference type="ARBA" id="ARBA00047561"/>
    </source>
</evidence>
<evidence type="ECO:0000256" key="5">
    <source>
        <dbReference type="ARBA" id="ARBA00023244"/>
    </source>
</evidence>
<proteinExistence type="predicted"/>
<dbReference type="RefSeq" id="WP_017796775.1">
    <property type="nucleotide sequence ID" value="NZ_BSKO01000001.1"/>
</dbReference>
<dbReference type="NCBIfam" id="TIGR01470">
    <property type="entry name" value="cysG_Nterm"/>
    <property type="match status" value="1"/>
</dbReference>
<gene>
    <name evidence="8" type="ORF">MACH08_20940</name>
</gene>
<accession>A0ABQ5TMG7</accession>
<dbReference type="Gene3D" id="1.10.8.610">
    <property type="entry name" value="SirC, precorrin-2 dehydrogenase, C-terminal helical domain-like"/>
    <property type="match status" value="1"/>
</dbReference>
<keyword evidence="9" id="KW-1185">Reference proteome</keyword>
<dbReference type="Pfam" id="PF22440">
    <property type="entry name" value="SirC_C"/>
    <property type="match status" value="1"/>
</dbReference>
<name>A0ABQ5TMG7_9BACI</name>
<dbReference type="Pfam" id="PF13241">
    <property type="entry name" value="NAD_binding_7"/>
    <property type="match status" value="1"/>
</dbReference>
<keyword evidence="4" id="KW-0520">NAD</keyword>
<protein>
    <recommendedName>
        <fullName evidence="2">precorrin-2 dehydrogenase</fullName>
        <ecNumber evidence="2">1.3.1.76</ecNumber>
    </recommendedName>
</protein>
<evidence type="ECO:0000256" key="3">
    <source>
        <dbReference type="ARBA" id="ARBA00023002"/>
    </source>
</evidence>
<dbReference type="SUPFAM" id="SSF75615">
    <property type="entry name" value="Siroheme synthase middle domains-like"/>
    <property type="match status" value="1"/>
</dbReference>
<dbReference type="Proteomes" id="UP001275436">
    <property type="component" value="Unassembled WGS sequence"/>
</dbReference>
<dbReference type="InterPro" id="IPR028281">
    <property type="entry name" value="Sirohaem_synthase_central"/>
</dbReference>
<evidence type="ECO:0000256" key="4">
    <source>
        <dbReference type="ARBA" id="ARBA00023027"/>
    </source>
</evidence>
<evidence type="ECO:0000256" key="1">
    <source>
        <dbReference type="ARBA" id="ARBA00005010"/>
    </source>
</evidence>
<evidence type="ECO:0000259" key="7">
    <source>
        <dbReference type="Pfam" id="PF14824"/>
    </source>
</evidence>